<dbReference type="GO" id="GO:0005829">
    <property type="term" value="C:cytosol"/>
    <property type="evidence" value="ECO:0007669"/>
    <property type="project" value="TreeGrafter"/>
</dbReference>
<dbReference type="InterPro" id="IPR039420">
    <property type="entry name" value="WalR-like"/>
</dbReference>
<name>A0A1M4RY99_9ACTO</name>
<feature type="region of interest" description="Disordered" evidence="8">
    <location>
        <begin position="1"/>
        <end position="23"/>
    </location>
</feature>
<keyword evidence="2" id="KW-0902">Two-component regulatory system</keyword>
<dbReference type="EMBL" id="FQTT01000009">
    <property type="protein sequence ID" value="SHE24909.1"/>
    <property type="molecule type" value="Genomic_DNA"/>
</dbReference>
<evidence type="ECO:0000256" key="7">
    <source>
        <dbReference type="PROSITE-ProRule" id="PRU01091"/>
    </source>
</evidence>
<evidence type="ECO:0000256" key="2">
    <source>
        <dbReference type="ARBA" id="ARBA00023012"/>
    </source>
</evidence>
<dbReference type="STRING" id="1892869.ACGLYG10_1119"/>
<keyword evidence="4 7" id="KW-0238">DNA-binding</keyword>
<dbReference type="GO" id="GO:0006355">
    <property type="term" value="P:regulation of DNA-templated transcription"/>
    <property type="evidence" value="ECO:0007669"/>
    <property type="project" value="InterPro"/>
</dbReference>
<evidence type="ECO:0000256" key="6">
    <source>
        <dbReference type="PROSITE-ProRule" id="PRU00169"/>
    </source>
</evidence>
<dbReference type="SMART" id="SM00862">
    <property type="entry name" value="Trans_reg_C"/>
    <property type="match status" value="1"/>
</dbReference>
<evidence type="ECO:0000313" key="11">
    <source>
        <dbReference type="EMBL" id="SHE24909.1"/>
    </source>
</evidence>
<dbReference type="OrthoDB" id="162434at2"/>
<keyword evidence="3" id="KW-0805">Transcription regulation</keyword>
<dbReference type="PROSITE" id="PS50110">
    <property type="entry name" value="RESPONSE_REGULATORY"/>
    <property type="match status" value="1"/>
</dbReference>
<accession>A0A1M4RY99</accession>
<feature type="compositionally biased region" description="Pro residues" evidence="8">
    <location>
        <begin position="1"/>
        <end position="12"/>
    </location>
</feature>
<dbReference type="Gene3D" id="1.10.10.10">
    <property type="entry name" value="Winged helix-like DNA-binding domain superfamily/Winged helix DNA-binding domain"/>
    <property type="match status" value="1"/>
</dbReference>
<dbReference type="Gene3D" id="3.40.50.2300">
    <property type="match status" value="1"/>
</dbReference>
<evidence type="ECO:0000256" key="1">
    <source>
        <dbReference type="ARBA" id="ARBA00022553"/>
    </source>
</evidence>
<dbReference type="CDD" id="cd00383">
    <property type="entry name" value="trans_reg_C"/>
    <property type="match status" value="1"/>
</dbReference>
<dbReference type="SMART" id="SM00448">
    <property type="entry name" value="REC"/>
    <property type="match status" value="1"/>
</dbReference>
<dbReference type="SUPFAM" id="SSF52172">
    <property type="entry name" value="CheY-like"/>
    <property type="match status" value="1"/>
</dbReference>
<dbReference type="InterPro" id="IPR011006">
    <property type="entry name" value="CheY-like_superfamily"/>
</dbReference>
<evidence type="ECO:0000256" key="4">
    <source>
        <dbReference type="ARBA" id="ARBA00023125"/>
    </source>
</evidence>
<dbReference type="GO" id="GO:0000976">
    <property type="term" value="F:transcription cis-regulatory region binding"/>
    <property type="evidence" value="ECO:0007669"/>
    <property type="project" value="TreeGrafter"/>
</dbReference>
<evidence type="ECO:0000259" key="10">
    <source>
        <dbReference type="PROSITE" id="PS51755"/>
    </source>
</evidence>
<feature type="domain" description="OmpR/PhoB-type" evidence="10">
    <location>
        <begin position="157"/>
        <end position="256"/>
    </location>
</feature>
<feature type="domain" description="Response regulatory" evidence="9">
    <location>
        <begin position="30"/>
        <end position="144"/>
    </location>
</feature>
<dbReference type="Pfam" id="PF00486">
    <property type="entry name" value="Trans_reg_C"/>
    <property type="match status" value="1"/>
</dbReference>
<feature type="DNA-binding region" description="OmpR/PhoB-type" evidence="7">
    <location>
        <begin position="157"/>
        <end position="256"/>
    </location>
</feature>
<reference evidence="12" key="1">
    <citation type="submission" date="2016-09" db="EMBL/GenBank/DDBJ databases">
        <authorList>
            <person name="Strepis N."/>
        </authorList>
    </citation>
    <scope>NUCLEOTIDE SEQUENCE [LARGE SCALE GENOMIC DNA]</scope>
</reference>
<evidence type="ECO:0000256" key="3">
    <source>
        <dbReference type="ARBA" id="ARBA00023015"/>
    </source>
</evidence>
<dbReference type="PANTHER" id="PTHR48111:SF1">
    <property type="entry name" value="TWO-COMPONENT RESPONSE REGULATOR ORR33"/>
    <property type="match status" value="1"/>
</dbReference>
<dbReference type="GO" id="GO:0000156">
    <property type="term" value="F:phosphorelay response regulator activity"/>
    <property type="evidence" value="ECO:0007669"/>
    <property type="project" value="TreeGrafter"/>
</dbReference>
<evidence type="ECO:0000256" key="8">
    <source>
        <dbReference type="SAM" id="MobiDB-lite"/>
    </source>
</evidence>
<keyword evidence="12" id="KW-1185">Reference proteome</keyword>
<evidence type="ECO:0000313" key="12">
    <source>
        <dbReference type="Proteomes" id="UP000184291"/>
    </source>
</evidence>
<dbReference type="GO" id="GO:0032993">
    <property type="term" value="C:protein-DNA complex"/>
    <property type="evidence" value="ECO:0007669"/>
    <property type="project" value="TreeGrafter"/>
</dbReference>
<dbReference type="PANTHER" id="PTHR48111">
    <property type="entry name" value="REGULATOR OF RPOS"/>
    <property type="match status" value="1"/>
</dbReference>
<evidence type="ECO:0000256" key="5">
    <source>
        <dbReference type="ARBA" id="ARBA00023163"/>
    </source>
</evidence>
<keyword evidence="5" id="KW-0804">Transcription</keyword>
<feature type="modified residue" description="4-aspartylphosphate" evidence="6">
    <location>
        <position position="79"/>
    </location>
</feature>
<dbReference type="PROSITE" id="PS51755">
    <property type="entry name" value="OMPR_PHOB"/>
    <property type="match status" value="1"/>
</dbReference>
<dbReference type="InterPro" id="IPR001789">
    <property type="entry name" value="Sig_transdc_resp-reg_receiver"/>
</dbReference>
<dbReference type="Proteomes" id="UP000184291">
    <property type="component" value="Unassembled WGS sequence"/>
</dbReference>
<feature type="compositionally biased region" description="Low complexity" evidence="8">
    <location>
        <begin position="13"/>
        <end position="23"/>
    </location>
</feature>
<keyword evidence="1 6" id="KW-0597">Phosphoprotein</keyword>
<dbReference type="Pfam" id="PF00072">
    <property type="entry name" value="Response_reg"/>
    <property type="match status" value="1"/>
</dbReference>
<dbReference type="RefSeq" id="WP_073328810.1">
    <property type="nucleotide sequence ID" value="NZ_FQTT01000009.1"/>
</dbReference>
<organism evidence="11 12">
    <name type="scientific">Actinomyces glycerinitolerans</name>
    <dbReference type="NCBI Taxonomy" id="1892869"/>
    <lineage>
        <taxon>Bacteria</taxon>
        <taxon>Bacillati</taxon>
        <taxon>Actinomycetota</taxon>
        <taxon>Actinomycetes</taxon>
        <taxon>Actinomycetales</taxon>
        <taxon>Actinomycetaceae</taxon>
        <taxon>Actinomyces</taxon>
    </lineage>
</organism>
<sequence length="260" mass="28019">MPRPVPAPPPAAPAAGQPAASPAAGQPAATVLLVDDEAPIRASLGSYLERSGYRVLRASDGVEALDLLGAYSIDIIVSDVLMPRMDGRELVRRVRAGGTWTPIILLTQVDASYERVSALDDGADDYLSKPFDPAELASRIRAVLRRTRGVGQPLTAASRLMAGELTLDRAARRVTLAGREVSLTPKAVTLLDYLMSHPGELHTREALLSALWGIDFVSSTRAVDHRIREIRRALGDDATHPIFIETVPQGGYRFCAEVHT</sequence>
<dbReference type="InterPro" id="IPR036388">
    <property type="entry name" value="WH-like_DNA-bd_sf"/>
</dbReference>
<dbReference type="AlphaFoldDB" id="A0A1M4RY99"/>
<gene>
    <name evidence="11" type="ORF">ACGLYG10_1119</name>
</gene>
<evidence type="ECO:0000259" key="9">
    <source>
        <dbReference type="PROSITE" id="PS50110"/>
    </source>
</evidence>
<protein>
    <submittedName>
        <fullName evidence="11">Transcriptional regulatory protein c terminal</fullName>
    </submittedName>
</protein>
<dbReference type="InterPro" id="IPR001867">
    <property type="entry name" value="OmpR/PhoB-type_DNA-bd"/>
</dbReference>
<proteinExistence type="predicted"/>